<dbReference type="Pfam" id="PF00293">
    <property type="entry name" value="NUDIX"/>
    <property type="match status" value="1"/>
</dbReference>
<dbReference type="InterPro" id="IPR045121">
    <property type="entry name" value="CoAse"/>
</dbReference>
<feature type="domain" description="Nudix hydrolase" evidence="9">
    <location>
        <begin position="52"/>
        <end position="184"/>
    </location>
</feature>
<dbReference type="GO" id="GO:0030145">
    <property type="term" value="F:manganese ion binding"/>
    <property type="evidence" value="ECO:0007669"/>
    <property type="project" value="InterPro"/>
</dbReference>
<dbReference type="GO" id="GO:0010945">
    <property type="term" value="F:coenzyme A diphosphatase activity"/>
    <property type="evidence" value="ECO:0007669"/>
    <property type="project" value="InterPro"/>
</dbReference>
<evidence type="ECO:0000256" key="6">
    <source>
        <dbReference type="ARBA" id="ARBA00022842"/>
    </source>
</evidence>
<dbReference type="PROSITE" id="PS00893">
    <property type="entry name" value="NUDIX_BOX"/>
    <property type="match status" value="1"/>
</dbReference>
<protein>
    <submittedName>
        <fullName evidence="10">CoA pyrophosphatase</fullName>
    </submittedName>
</protein>
<comment type="cofactor">
    <cofactor evidence="2">
        <name>Mg(2+)</name>
        <dbReference type="ChEBI" id="CHEBI:18420"/>
    </cofactor>
</comment>
<reference evidence="11" key="1">
    <citation type="submission" date="2018-05" db="EMBL/GenBank/DDBJ databases">
        <authorList>
            <person name="Li X."/>
        </authorList>
    </citation>
    <scope>NUCLEOTIDE SEQUENCE [LARGE SCALE GENOMIC DNA]</scope>
    <source>
        <strain evidence="11">LX32</strain>
    </source>
</reference>
<dbReference type="PANTHER" id="PTHR12992">
    <property type="entry name" value="NUDIX HYDROLASE"/>
    <property type="match status" value="1"/>
</dbReference>
<name>A0A328AID1_9CAUL</name>
<organism evidence="10 11">
    <name type="scientific">Phenylobacterium soli</name>
    <dbReference type="NCBI Taxonomy" id="2170551"/>
    <lineage>
        <taxon>Bacteria</taxon>
        <taxon>Pseudomonadati</taxon>
        <taxon>Pseudomonadota</taxon>
        <taxon>Alphaproteobacteria</taxon>
        <taxon>Caulobacterales</taxon>
        <taxon>Caulobacteraceae</taxon>
        <taxon>Phenylobacterium</taxon>
    </lineage>
</organism>
<feature type="region of interest" description="Disordered" evidence="8">
    <location>
        <begin position="28"/>
        <end position="49"/>
    </location>
</feature>
<comment type="cofactor">
    <cofactor evidence="1">
        <name>Mn(2+)</name>
        <dbReference type="ChEBI" id="CHEBI:29035"/>
    </cofactor>
</comment>
<accession>A0A328AID1</accession>
<keyword evidence="6" id="KW-0460">Magnesium</keyword>
<evidence type="ECO:0000256" key="1">
    <source>
        <dbReference type="ARBA" id="ARBA00001936"/>
    </source>
</evidence>
<evidence type="ECO:0000313" key="11">
    <source>
        <dbReference type="Proteomes" id="UP000249254"/>
    </source>
</evidence>
<evidence type="ECO:0000256" key="8">
    <source>
        <dbReference type="SAM" id="MobiDB-lite"/>
    </source>
</evidence>
<dbReference type="InterPro" id="IPR020084">
    <property type="entry name" value="NUDIX_hydrolase_CS"/>
</dbReference>
<dbReference type="InterPro" id="IPR000086">
    <property type="entry name" value="NUDIX_hydrolase_dom"/>
</dbReference>
<dbReference type="PROSITE" id="PS01293">
    <property type="entry name" value="NUDIX_COA"/>
    <property type="match status" value="1"/>
</dbReference>
<dbReference type="PROSITE" id="PS51462">
    <property type="entry name" value="NUDIX"/>
    <property type="match status" value="1"/>
</dbReference>
<dbReference type="Proteomes" id="UP000249254">
    <property type="component" value="Unassembled WGS sequence"/>
</dbReference>
<dbReference type="OrthoDB" id="9802805at2"/>
<dbReference type="InterPro" id="IPR015797">
    <property type="entry name" value="NUDIX_hydrolase-like_dom_sf"/>
</dbReference>
<dbReference type="GO" id="GO:0000287">
    <property type="term" value="F:magnesium ion binding"/>
    <property type="evidence" value="ECO:0007669"/>
    <property type="project" value="InterPro"/>
</dbReference>
<evidence type="ECO:0000313" key="10">
    <source>
        <dbReference type="EMBL" id="RAK54275.1"/>
    </source>
</evidence>
<dbReference type="PANTHER" id="PTHR12992:SF11">
    <property type="entry name" value="MITOCHONDRIAL COENZYME A DIPHOSPHATASE NUDT8"/>
    <property type="match status" value="1"/>
</dbReference>
<keyword evidence="4" id="KW-0479">Metal-binding</keyword>
<dbReference type="InterPro" id="IPR000059">
    <property type="entry name" value="NUDIX_hydrolase_NudL_CS"/>
</dbReference>
<evidence type="ECO:0000256" key="2">
    <source>
        <dbReference type="ARBA" id="ARBA00001946"/>
    </source>
</evidence>
<feature type="compositionally biased region" description="Basic and acidic residues" evidence="8">
    <location>
        <begin position="28"/>
        <end position="39"/>
    </location>
</feature>
<evidence type="ECO:0000256" key="3">
    <source>
        <dbReference type="ARBA" id="ARBA00006506"/>
    </source>
</evidence>
<dbReference type="SUPFAM" id="SSF55811">
    <property type="entry name" value="Nudix"/>
    <property type="match status" value="1"/>
</dbReference>
<keyword evidence="11" id="KW-1185">Reference proteome</keyword>
<evidence type="ECO:0000256" key="7">
    <source>
        <dbReference type="ARBA" id="ARBA00023211"/>
    </source>
</evidence>
<gene>
    <name evidence="10" type="ORF">DJ017_06925</name>
</gene>
<dbReference type="RefSeq" id="WP_111528026.1">
    <property type="nucleotide sequence ID" value="NZ_JBHRSG010000002.1"/>
</dbReference>
<evidence type="ECO:0000256" key="4">
    <source>
        <dbReference type="ARBA" id="ARBA00022723"/>
    </source>
</evidence>
<proteinExistence type="inferred from homology"/>
<sequence>MNAPHAHLAPPHELRAWIARHLDPLEEREPAEGETRSDFDLTPGGWAPPDQPLTPASVLVPLVEREHGLSVLLTRRSDTLRKHTGQVAFPGGRRDPGETPWQTALREAEEEIGLSPSFVSLAGLSTPYRTGTGYLITPVVGFVRGGFDLTPNPDEVADIFETPFGFLMDPANHEEHERALPNGELRRFYAMTHENRFIWGATAGMLRALYDRLYGAAVA</sequence>
<keyword evidence="5" id="KW-0378">Hydrolase</keyword>
<comment type="similarity">
    <text evidence="3">Belongs to the Nudix hydrolase family. PCD1 subfamily.</text>
</comment>
<keyword evidence="7" id="KW-0464">Manganese</keyword>
<dbReference type="Gene3D" id="3.90.79.10">
    <property type="entry name" value="Nucleoside Triphosphate Pyrophosphohydrolase"/>
    <property type="match status" value="1"/>
</dbReference>
<comment type="caution">
    <text evidence="10">The sequence shown here is derived from an EMBL/GenBank/DDBJ whole genome shotgun (WGS) entry which is preliminary data.</text>
</comment>
<dbReference type="NCBIfam" id="NF007980">
    <property type="entry name" value="PRK10707.1"/>
    <property type="match status" value="1"/>
</dbReference>
<evidence type="ECO:0000256" key="5">
    <source>
        <dbReference type="ARBA" id="ARBA00022801"/>
    </source>
</evidence>
<dbReference type="GO" id="GO:0009132">
    <property type="term" value="P:nucleoside diphosphate metabolic process"/>
    <property type="evidence" value="ECO:0007669"/>
    <property type="project" value="InterPro"/>
</dbReference>
<evidence type="ECO:0000259" key="9">
    <source>
        <dbReference type="PROSITE" id="PS51462"/>
    </source>
</evidence>
<dbReference type="CDD" id="cd03426">
    <property type="entry name" value="NUDIX_CoAse_Nudt7"/>
    <property type="match status" value="1"/>
</dbReference>
<dbReference type="EMBL" id="QFYQ01000001">
    <property type="protein sequence ID" value="RAK54275.1"/>
    <property type="molecule type" value="Genomic_DNA"/>
</dbReference>
<dbReference type="AlphaFoldDB" id="A0A328AID1"/>